<evidence type="ECO:0000256" key="1">
    <source>
        <dbReference type="SAM" id="MobiDB-lite"/>
    </source>
</evidence>
<reference evidence="3 4" key="1">
    <citation type="journal article" date="2015" name="Stand. Genomic Sci.">
        <title>Genomic Encyclopedia of Bacterial and Archaeal Type Strains, Phase III: the genomes of soil and plant-associated and newly described type strains.</title>
        <authorList>
            <person name="Whitman W.B."/>
            <person name="Woyke T."/>
            <person name="Klenk H.P."/>
            <person name="Zhou Y."/>
            <person name="Lilburn T.G."/>
            <person name="Beck B.J."/>
            <person name="De Vos P."/>
            <person name="Vandamme P."/>
            <person name="Eisen J.A."/>
            <person name="Garrity G."/>
            <person name="Hugenholtz P."/>
            <person name="Kyrpides N.C."/>
        </authorList>
    </citation>
    <scope>NUCLEOTIDE SEQUENCE [LARGE SCALE GENOMIC DNA]</scope>
    <source>
        <strain evidence="3 4">CGMCC 1.10821</strain>
    </source>
</reference>
<dbReference type="Proteomes" id="UP000315167">
    <property type="component" value="Unassembled WGS sequence"/>
</dbReference>
<comment type="caution">
    <text evidence="3">The sequence shown here is derived from an EMBL/GenBank/DDBJ whole genome shotgun (WGS) entry which is preliminary data.</text>
</comment>
<evidence type="ECO:0000259" key="2">
    <source>
        <dbReference type="Pfam" id="PF08291"/>
    </source>
</evidence>
<dbReference type="EMBL" id="VLKN01000002">
    <property type="protein sequence ID" value="TWI04799.1"/>
    <property type="molecule type" value="Genomic_DNA"/>
</dbReference>
<sequence>MALRELLMPNYVDSFNKGHEIGRENRTRKTLSQFLQPALGGDQNALSQIYGADSEAGMKVQHFAQQQQASVRDRDKDDLKQKAALYPTAPPEIQAALYGDIVSLSERLGIVPVGKAPKSLDTPESQQVFGKFIASMAGSGEPETPSSIRELQMLQANPELAELDMKRRQAGWRPNLVNVPTGDGGSVQMLHDPRTGSFQQPNFGGAVQPGPALDPTQDFPQLASSTGANPTSLFRSPDRNQAVGGVPNSQHMAGTAGDFAVPPEQRAAFIAQARQMGYEAIDEGDHVHVELPPGAQAAGRFGSGQRMGYTPPKSETKAPSEFERKLEIARGMGASEDQLRQMVLGEGGGGKPSATQIKLANTAKQKLIDLNAMDQQLANVEQAFGRLRGSLSAGLGGKYLPTEDGRRFDAAVAVLKTQVRKLTRTPGEGAMSDYESKLAELANPSRGEYEQVTDDQLQQLRSLVQTTRQGYEALLQDAGGSMGNVPTPGSNTPNSSAAGGVDDLLSKYGVK</sequence>
<dbReference type="RefSeq" id="WP_158635266.1">
    <property type="nucleotide sequence ID" value="NZ_VLKN01000002.1"/>
</dbReference>
<evidence type="ECO:0000313" key="3">
    <source>
        <dbReference type="EMBL" id="TWI04799.1"/>
    </source>
</evidence>
<dbReference type="OrthoDB" id="6057976at2"/>
<feature type="domain" description="Peptidase M15A C-terminal" evidence="2">
    <location>
        <begin position="231"/>
        <end position="289"/>
    </location>
</feature>
<feature type="compositionally biased region" description="Polar residues" evidence="1">
    <location>
        <begin position="487"/>
        <end position="497"/>
    </location>
</feature>
<proteinExistence type="predicted"/>
<accession>A0A562LAV1</accession>
<name>A0A562LAV1_9GAMM</name>
<dbReference type="AlphaFoldDB" id="A0A562LAV1"/>
<dbReference type="Gene3D" id="3.30.1380.10">
    <property type="match status" value="1"/>
</dbReference>
<dbReference type="InterPro" id="IPR009045">
    <property type="entry name" value="Zn_M74/Hedgehog-like"/>
</dbReference>
<keyword evidence="4" id="KW-1185">Reference proteome</keyword>
<organism evidence="3 4">
    <name type="scientific">Luteimonas cucumeris</name>
    <dbReference type="NCBI Taxonomy" id="985012"/>
    <lineage>
        <taxon>Bacteria</taxon>
        <taxon>Pseudomonadati</taxon>
        <taxon>Pseudomonadota</taxon>
        <taxon>Gammaproteobacteria</taxon>
        <taxon>Lysobacterales</taxon>
        <taxon>Lysobacteraceae</taxon>
        <taxon>Luteimonas</taxon>
    </lineage>
</organism>
<protein>
    <submittedName>
        <fullName evidence="3">Peptidase M15-like protein</fullName>
    </submittedName>
</protein>
<feature type="region of interest" description="Disordered" evidence="1">
    <location>
        <begin position="477"/>
        <end position="503"/>
    </location>
</feature>
<evidence type="ECO:0000313" key="4">
    <source>
        <dbReference type="Proteomes" id="UP000315167"/>
    </source>
</evidence>
<feature type="region of interest" description="Disordered" evidence="1">
    <location>
        <begin position="298"/>
        <end position="319"/>
    </location>
</feature>
<dbReference type="SUPFAM" id="SSF55166">
    <property type="entry name" value="Hedgehog/DD-peptidase"/>
    <property type="match status" value="1"/>
</dbReference>
<dbReference type="Pfam" id="PF08291">
    <property type="entry name" value="Peptidase_M15_3"/>
    <property type="match status" value="1"/>
</dbReference>
<gene>
    <name evidence="3" type="ORF">IP90_00937</name>
</gene>
<dbReference type="InterPro" id="IPR013230">
    <property type="entry name" value="Peptidase_M15A_C"/>
</dbReference>